<dbReference type="InterPro" id="IPR049730">
    <property type="entry name" value="SNF2/RAD54-like_C"/>
</dbReference>
<dbReference type="PROSITE" id="PS51194">
    <property type="entry name" value="HELICASE_CTER"/>
    <property type="match status" value="1"/>
</dbReference>
<feature type="domain" description="Helicase ATP-binding" evidence="2">
    <location>
        <begin position="527"/>
        <end position="685"/>
    </location>
</feature>
<keyword evidence="5" id="KW-1185">Reference proteome</keyword>
<reference evidence="4 5" key="1">
    <citation type="submission" date="2018-06" db="EMBL/GenBank/DDBJ databases">
        <title>Chryseolinea flavus sp. nov., a member of the phylum Bacteroidetes isolated from soil.</title>
        <authorList>
            <person name="Li Y."/>
            <person name="Wang J."/>
        </authorList>
    </citation>
    <scope>NUCLEOTIDE SEQUENCE [LARGE SCALE GENOMIC DNA]</scope>
    <source>
        <strain evidence="4 5">SDU1-6</strain>
    </source>
</reference>
<dbReference type="EMBL" id="QMFY01000006">
    <property type="protein sequence ID" value="RAW00509.1"/>
    <property type="molecule type" value="Genomic_DNA"/>
</dbReference>
<protein>
    <submittedName>
        <fullName evidence="4">ATP-dependent helicase</fullName>
    </submittedName>
</protein>
<organism evidence="4 5">
    <name type="scientific">Pseudochryseolinea flava</name>
    <dbReference type="NCBI Taxonomy" id="2059302"/>
    <lineage>
        <taxon>Bacteria</taxon>
        <taxon>Pseudomonadati</taxon>
        <taxon>Bacteroidota</taxon>
        <taxon>Cytophagia</taxon>
        <taxon>Cytophagales</taxon>
        <taxon>Fulvivirgaceae</taxon>
        <taxon>Pseudochryseolinea</taxon>
    </lineage>
</organism>
<feature type="domain" description="Helicase C-terminal" evidence="3">
    <location>
        <begin position="808"/>
        <end position="958"/>
    </location>
</feature>
<evidence type="ECO:0000259" key="3">
    <source>
        <dbReference type="PROSITE" id="PS51194"/>
    </source>
</evidence>
<dbReference type="Pfam" id="PF00271">
    <property type="entry name" value="Helicase_C"/>
    <property type="match status" value="1"/>
</dbReference>
<proteinExistence type="predicted"/>
<dbReference type="Gene3D" id="3.40.50.10810">
    <property type="entry name" value="Tandem AAA-ATPase domain"/>
    <property type="match status" value="1"/>
</dbReference>
<keyword evidence="1" id="KW-0378">Hydrolase</keyword>
<dbReference type="OrthoDB" id="9760715at2"/>
<accession>A0A364Y3C0</accession>
<comment type="caution">
    <text evidence="4">The sequence shown here is derived from an EMBL/GenBank/DDBJ whole genome shotgun (WGS) entry which is preliminary data.</text>
</comment>
<dbReference type="InterPro" id="IPR038718">
    <property type="entry name" value="SNF2-like_sf"/>
</dbReference>
<keyword evidence="4" id="KW-0547">Nucleotide-binding</keyword>
<evidence type="ECO:0000256" key="1">
    <source>
        <dbReference type="ARBA" id="ARBA00022801"/>
    </source>
</evidence>
<dbReference type="CDD" id="cd18012">
    <property type="entry name" value="DEXQc_arch_SWI2_SNF2"/>
    <property type="match status" value="1"/>
</dbReference>
<dbReference type="GO" id="GO:0004386">
    <property type="term" value="F:helicase activity"/>
    <property type="evidence" value="ECO:0007669"/>
    <property type="project" value="UniProtKB-KW"/>
</dbReference>
<dbReference type="InterPro" id="IPR027417">
    <property type="entry name" value="P-loop_NTPase"/>
</dbReference>
<gene>
    <name evidence="4" type="ORF">DQQ10_12985</name>
</gene>
<dbReference type="Proteomes" id="UP000251889">
    <property type="component" value="Unassembled WGS sequence"/>
</dbReference>
<evidence type="ECO:0000259" key="2">
    <source>
        <dbReference type="PROSITE" id="PS51192"/>
    </source>
</evidence>
<sequence>MFEKSTGDNTHQEFKRIAEPGKEALFKNFVPDTFTIHENQQLLLVIGKHRYYDLISTQLILCEKSANNKIKAPFEKINPMDWVWKENQIPQLKFYLAVIRFQNVYQKSQADIQSLKALISNPLKLQCYAHDHRISDKITTKSISPVEITQSKLSTKVIVTKHVDYYTVHCEFNADNTRFALERISINHEYFICVHDRWYLCADVNMLQVISYFIEHGPVLTLSYDTFKEFKHDVLNTFELYVTVELTDLTENTGNKRSKSDFSNVEIKKIIYLSNLDNYIAINPVIQYGHVEVPVLSKKQIYFEDDDGKQFKVERQGALEDDFIALLLKQHSDFNDQLSNPLLYFYLHKAYFLDQHQFLRLFDDWQAHNIAVFGFSELKGNKFNRNRGNITMRVSSGVNWFNTDVNIQFGDTRATLSQLKYSLRNKSRYIQLDDGTIGIIPQEWIEKFKSFFRVAEVDGDHSFRISKTNYSFIQAESELVIDSEAKKEIASLEHALNNIIDIPLVPVPLTLQASLRHYQHQGVSWLNLLDDLKFGGCLADDMGLGKTIQVIAFILHLKEKHKKRTHLIVAPTTLLFSWKAELEKFAPGLKVHIQHGTKRINVTKFISFDVVLTSYGIVAQDIQRLAQFNFSYVILDEAQNIKNYSSQRHKAVSLLKCDNRLILSGTPFENNVFDLFSLFSFACPGLLGTRQHFRDTYGIAIMKYKQKRASKLLQKKIAPFLLRRTKDEVARELPEKTEMILYCQMDVEQTSLYKQEEKKFRDYISAIKQDELLKHSLHILKGLTRLRQICNSPALLKEDAVHTTQSAKIDLILDKLTAISPQHKVLVFSQFVSMLDLIAAGLDDRNIPYTTLTGKTKNRKEVVKQFNDDTALRVFLISLKTGGTGLNLTAADYVFIVDPWWNPAVENQAIDRAYRIGQEQKVVAVRFICKNSIEEKIVTLQESKASMSKVLMDTKSPFPGFQTKESLLDWIDH</sequence>
<dbReference type="AlphaFoldDB" id="A0A364Y3C0"/>
<dbReference type="SMART" id="SM00490">
    <property type="entry name" value="HELICc"/>
    <property type="match status" value="1"/>
</dbReference>
<dbReference type="InterPro" id="IPR014001">
    <property type="entry name" value="Helicase_ATP-bd"/>
</dbReference>
<dbReference type="CDD" id="cd18793">
    <property type="entry name" value="SF2_C_SNF"/>
    <property type="match status" value="1"/>
</dbReference>
<dbReference type="GO" id="GO:0016787">
    <property type="term" value="F:hydrolase activity"/>
    <property type="evidence" value="ECO:0007669"/>
    <property type="project" value="UniProtKB-KW"/>
</dbReference>
<keyword evidence="4" id="KW-0347">Helicase</keyword>
<dbReference type="Gene3D" id="3.40.50.300">
    <property type="entry name" value="P-loop containing nucleotide triphosphate hydrolases"/>
    <property type="match status" value="1"/>
</dbReference>
<dbReference type="PROSITE" id="PS51192">
    <property type="entry name" value="HELICASE_ATP_BIND_1"/>
    <property type="match status" value="1"/>
</dbReference>
<dbReference type="RefSeq" id="WP_112747309.1">
    <property type="nucleotide sequence ID" value="NZ_QMFY01000006.1"/>
</dbReference>
<dbReference type="InterPro" id="IPR001650">
    <property type="entry name" value="Helicase_C-like"/>
</dbReference>
<dbReference type="GO" id="GO:0005524">
    <property type="term" value="F:ATP binding"/>
    <property type="evidence" value="ECO:0007669"/>
    <property type="project" value="InterPro"/>
</dbReference>
<keyword evidence="4" id="KW-0067">ATP-binding</keyword>
<evidence type="ECO:0000313" key="5">
    <source>
        <dbReference type="Proteomes" id="UP000251889"/>
    </source>
</evidence>
<name>A0A364Y3C0_9BACT</name>
<evidence type="ECO:0000313" key="4">
    <source>
        <dbReference type="EMBL" id="RAW00509.1"/>
    </source>
</evidence>
<dbReference type="SMART" id="SM00487">
    <property type="entry name" value="DEXDc"/>
    <property type="match status" value="1"/>
</dbReference>
<dbReference type="Pfam" id="PF00176">
    <property type="entry name" value="SNF2-rel_dom"/>
    <property type="match status" value="1"/>
</dbReference>
<dbReference type="PANTHER" id="PTHR10799">
    <property type="entry name" value="SNF2/RAD54 HELICASE FAMILY"/>
    <property type="match status" value="1"/>
</dbReference>
<dbReference type="InterPro" id="IPR000330">
    <property type="entry name" value="SNF2_N"/>
</dbReference>
<dbReference type="SUPFAM" id="SSF52540">
    <property type="entry name" value="P-loop containing nucleoside triphosphate hydrolases"/>
    <property type="match status" value="2"/>
</dbReference>